<gene>
    <name evidence="2" type="ORF">P3X46_013148</name>
</gene>
<reference evidence="2 3" key="1">
    <citation type="journal article" date="2023" name="Plant Biotechnol. J.">
        <title>Chromosome-level wild Hevea brasiliensis genome provides new tools for genomic-assisted breeding and valuable loci to elevate rubber yield.</title>
        <authorList>
            <person name="Cheng H."/>
            <person name="Song X."/>
            <person name="Hu Y."/>
            <person name="Wu T."/>
            <person name="Yang Q."/>
            <person name="An Z."/>
            <person name="Feng S."/>
            <person name="Deng Z."/>
            <person name="Wu W."/>
            <person name="Zeng X."/>
            <person name="Tu M."/>
            <person name="Wang X."/>
            <person name="Huang H."/>
        </authorList>
    </citation>
    <scope>NUCLEOTIDE SEQUENCE [LARGE SCALE GENOMIC DNA]</scope>
    <source>
        <strain evidence="2">MT/VB/25A 57/8</strain>
    </source>
</reference>
<dbReference type="PANTHER" id="PTHR37261">
    <property type="entry name" value="40S RIBOSOMAL PROTEIN S27"/>
    <property type="match status" value="1"/>
</dbReference>
<feature type="region of interest" description="Disordered" evidence="1">
    <location>
        <begin position="550"/>
        <end position="601"/>
    </location>
</feature>
<feature type="compositionally biased region" description="Low complexity" evidence="1">
    <location>
        <begin position="589"/>
        <end position="601"/>
    </location>
</feature>
<dbReference type="Proteomes" id="UP001174677">
    <property type="component" value="Chromosome 8"/>
</dbReference>
<organism evidence="2 3">
    <name type="scientific">Hevea brasiliensis</name>
    <name type="common">Para rubber tree</name>
    <name type="synonym">Siphonia brasiliensis</name>
    <dbReference type="NCBI Taxonomy" id="3981"/>
    <lineage>
        <taxon>Eukaryota</taxon>
        <taxon>Viridiplantae</taxon>
        <taxon>Streptophyta</taxon>
        <taxon>Embryophyta</taxon>
        <taxon>Tracheophyta</taxon>
        <taxon>Spermatophyta</taxon>
        <taxon>Magnoliopsida</taxon>
        <taxon>eudicotyledons</taxon>
        <taxon>Gunneridae</taxon>
        <taxon>Pentapetalae</taxon>
        <taxon>rosids</taxon>
        <taxon>fabids</taxon>
        <taxon>Malpighiales</taxon>
        <taxon>Euphorbiaceae</taxon>
        <taxon>Crotonoideae</taxon>
        <taxon>Micrandreae</taxon>
        <taxon>Hevea</taxon>
    </lineage>
</organism>
<sequence length="832" mass="90715">MESLETAAQYDASWSLATNWTVASGSLENSVTFESSLSLIDEEDDNLDQSFPVSSTCKSSLILCPPSPDSNSCEITITFAQKHELRQVYVRSTSRVYEIYYAHELQSSSEYLCTVRCGIAVRDEEVLRTTGIEEVVLAHQKGSTKELAEERLRNGSNLTTNDDDWVEVKVLDTQLVNRNISLLLNYDTNQGRSSQLQDLYEATADITDTSPCTSITLRLLSLQNKACVCIDEVYVFADPVDAANLDNKAGPVENSAGTSLMAMLMPTLLQLSKTKGVGRAEDKYGSDRMNGQKSDKIEAKQTIPIDTGNEIQQEGKSDSIYHQGVQVQEAVLPIAKPVQLEIPEQFSDTESEHELSNNHIEGVLNQLLSRVNSIEDLLLRFEDCMLKPIRSIDERLQRVEQQLEGLTKKTQSSGSLSCARTSAPEFSCSESETNSLYNSGCVDLSYAACDANKKDSLPAVSSVLSDATSVSVNTSKSHPSLIVTAPDFSNCDDEEEGDAVQPVMESPKEKQKHVMSIDDALASALAGLVSSTSIQSPSYSKTIAVKAPEFPNEGENSHSKTASPKGYCEIITEPPTDFSEHNGTDLPRSSSSSLSNISSVESSENAIAYPNNMYCLKTDTVVDEHSQDSEGEGGDTQGICIDCMVPAANDMARTGPYQRIDDMQYGKVGNGTSDISTLEKTDSLEQFSGNQTDNGSDNTNEVAVSNELTTCIEVIDEGSSLGILQDVVEFSRTASKVDFETPILEVKFTSQENVNLKSPLEALLAGMPDLNTEVKSAEESGEDDSQIDDQYLISVDDWGVMGSATDNHLSIDKDYYNLTLLPLHAEDTTYLI</sequence>
<keyword evidence="3" id="KW-1185">Reference proteome</keyword>
<evidence type="ECO:0000256" key="1">
    <source>
        <dbReference type="SAM" id="MobiDB-lite"/>
    </source>
</evidence>
<proteinExistence type="predicted"/>
<dbReference type="PANTHER" id="PTHR37261:SF1">
    <property type="entry name" value="40S RIBOSOMAL PROTEIN S27"/>
    <property type="match status" value="1"/>
</dbReference>
<dbReference type="EMBL" id="JARPOI010000008">
    <property type="protein sequence ID" value="KAJ9174511.1"/>
    <property type="molecule type" value="Genomic_DNA"/>
</dbReference>
<accession>A0ABQ9M2K9</accession>
<name>A0ABQ9M2K9_HEVBR</name>
<evidence type="ECO:0000313" key="2">
    <source>
        <dbReference type="EMBL" id="KAJ9174511.1"/>
    </source>
</evidence>
<evidence type="ECO:0000313" key="3">
    <source>
        <dbReference type="Proteomes" id="UP001174677"/>
    </source>
</evidence>
<protein>
    <submittedName>
        <fullName evidence="2">Uncharacterized protein</fullName>
    </submittedName>
</protein>
<comment type="caution">
    <text evidence="2">The sequence shown here is derived from an EMBL/GenBank/DDBJ whole genome shotgun (WGS) entry which is preliminary data.</text>
</comment>